<comment type="caution">
    <text evidence="2">The sequence shown here is derived from an EMBL/GenBank/DDBJ whole genome shotgun (WGS) entry which is preliminary data.</text>
</comment>
<dbReference type="InterPro" id="IPR045110">
    <property type="entry name" value="XMAP215"/>
</dbReference>
<gene>
    <name evidence="2" type="ORF">DC041_0009112</name>
</gene>
<organism evidence="2 3">
    <name type="scientific">Schistosoma bovis</name>
    <name type="common">Blood fluke</name>
    <dbReference type="NCBI Taxonomy" id="6184"/>
    <lineage>
        <taxon>Eukaryota</taxon>
        <taxon>Metazoa</taxon>
        <taxon>Spiralia</taxon>
        <taxon>Lophotrochozoa</taxon>
        <taxon>Platyhelminthes</taxon>
        <taxon>Trematoda</taxon>
        <taxon>Digenea</taxon>
        <taxon>Strigeidida</taxon>
        <taxon>Schistosomatoidea</taxon>
        <taxon>Schistosomatidae</taxon>
        <taxon>Schistosoma</taxon>
    </lineage>
</organism>
<dbReference type="GO" id="GO:0007051">
    <property type="term" value="P:spindle organization"/>
    <property type="evidence" value="ECO:0007669"/>
    <property type="project" value="InterPro"/>
</dbReference>
<evidence type="ECO:0000313" key="3">
    <source>
        <dbReference type="Proteomes" id="UP000290809"/>
    </source>
</evidence>
<reference evidence="2 3" key="1">
    <citation type="journal article" date="2019" name="PLoS Pathog.">
        <title>Genome sequence of the bovine parasite Schistosoma bovis Tanzania.</title>
        <authorList>
            <person name="Oey H."/>
            <person name="Zakrzewski M."/>
            <person name="Gobert G."/>
            <person name="Gravermann K."/>
            <person name="Stoye J."/>
            <person name="Jones M."/>
            <person name="Mcmanus D."/>
            <person name="Krause L."/>
        </authorList>
    </citation>
    <scope>NUCLEOTIDE SEQUENCE [LARGE SCALE GENOMIC DNA]</scope>
    <source>
        <strain evidence="2 3">TAN1997</strain>
    </source>
</reference>
<name>A0A430QEC6_SCHBO</name>
<dbReference type="PANTHER" id="PTHR12609">
    <property type="entry name" value="MICROTUBULE ASSOCIATED PROTEIN XMAP215"/>
    <property type="match status" value="1"/>
</dbReference>
<dbReference type="Gene3D" id="1.25.10.10">
    <property type="entry name" value="Leucine-rich Repeat Variant"/>
    <property type="match status" value="3"/>
</dbReference>
<protein>
    <recommendedName>
        <fullName evidence="1">TOG domain-containing protein</fullName>
    </recommendedName>
</protein>
<dbReference type="InterPro" id="IPR016024">
    <property type="entry name" value="ARM-type_fold"/>
</dbReference>
<dbReference type="STRING" id="6184.A0A430QEC6"/>
<dbReference type="AlphaFoldDB" id="A0A430QEC6"/>
<feature type="domain" description="TOG" evidence="1">
    <location>
        <begin position="1"/>
        <end position="240"/>
    </location>
</feature>
<evidence type="ECO:0000259" key="1">
    <source>
        <dbReference type="SMART" id="SM01349"/>
    </source>
</evidence>
<dbReference type="EMBL" id="QMKO01001864">
    <property type="protein sequence ID" value="RTG86072.1"/>
    <property type="molecule type" value="Genomic_DNA"/>
</dbReference>
<dbReference type="GO" id="GO:0051010">
    <property type="term" value="F:microtubule plus-end binding"/>
    <property type="evidence" value="ECO:0007669"/>
    <property type="project" value="InterPro"/>
</dbReference>
<proteinExistence type="predicted"/>
<dbReference type="Proteomes" id="UP000290809">
    <property type="component" value="Unassembled WGS sequence"/>
</dbReference>
<dbReference type="GO" id="GO:0061863">
    <property type="term" value="F:microtubule plus end polymerase"/>
    <property type="evidence" value="ECO:0007669"/>
    <property type="project" value="InterPro"/>
</dbReference>
<dbReference type="InterPro" id="IPR034085">
    <property type="entry name" value="TOG"/>
</dbReference>
<dbReference type="SUPFAM" id="SSF48371">
    <property type="entry name" value="ARM repeat"/>
    <property type="match status" value="1"/>
</dbReference>
<dbReference type="GO" id="GO:0046785">
    <property type="term" value="P:microtubule polymerization"/>
    <property type="evidence" value="ECO:0007669"/>
    <property type="project" value="InterPro"/>
</dbReference>
<dbReference type="GO" id="GO:0030951">
    <property type="term" value="P:establishment or maintenance of microtubule cytoskeleton polarity"/>
    <property type="evidence" value="ECO:0007669"/>
    <property type="project" value="InterPro"/>
</dbReference>
<keyword evidence="3" id="KW-1185">Reference proteome</keyword>
<sequence>MPPESRKLDEDTLAKLESSNWQERKEVLEVISNQLKCSTLSDAICGLVTKALCQVITSDKHSMLVIRAAGVLSELAQSMNNGFTVHSERALTTCLLKFKDTKANLSLALRSATTAIVDTMSFDLALVHLQTALSTPVAKTQAEALRLLAHIFCKSNLRREIQLSQRLKISKPLLSNVAKFSQHKAPECRDACFQVFAANRIFLDFTSQQFSAIIDNMLDESRRLRVDAAFLQLNEGLLQNNIPHANSDPANLITKSKSKDTRVQQQQLADDFDFPVTPIRASPGISNKPVKTGKQSLHEVFKNPMQGHVSSSTPFSTNQKSTLHNFKQNIQISALKSSVSKIPSSVQREGLKQPPGKGKVKAGNKNVIKPRIENCQPQDLNLSPDHLRNRLSETYFVNVPLGQLNDASWKIRLQIAERINAIINSNPPEYPDIHYLLQYILHCGTVKDNNFRVRCEILNILSKLLSQNKSQNWITTTLIISLCDQLFATIGDSKSGPLVEQTLRDLMNVIGFTKTVECINAEIVKFGLGSSSPIVRSSAIGLAGALHACLHSTVNIRPFFSSEKTTILQRLEAEFANIDEKYSVPLSDTKNNNSTFSGLLQTLTPAAIDAWSIRERRMTALIGSISPSQRLTNAEGVLEFSDSDESPVAERSSVPYKKGFIEAVTRQPMQLENVHCNIASKTTYMTNSDTSDTIFFVASNDETGLLQTKEIRLENLKKIVCITFLSVCLDELLSLIPRSGDLKGFTSELHLKLIAQQLADSDSGVKKSALNCLCVAYKFLGSLFWQHIGNLPENDKKLLEQYLSSSNTDPTLTVSNNFDELSMKTPFEFFITRDTSVITAPYTGEYSRCPFSLLPLITARDNPSLSESDRIAASSQLTAALSCLVDQLGGFVSDDEVQDENRAPSTENCHQIFTRPFLFREVKADNLKYLLGGLIQLAERLQLNRNTPSLLTNPRIITVMILVRYIYTAVDPSIGLSVLLRLVHICCFGCDILCHRIKPEGQDSHPSDPIHSLDEPFSLDMKSISFAKVAYLSLAQLSCRSSEIRNYSK</sequence>
<accession>A0A430QEC6</accession>
<evidence type="ECO:0000313" key="2">
    <source>
        <dbReference type="EMBL" id="RTG86072.1"/>
    </source>
</evidence>
<dbReference type="SMART" id="SM01349">
    <property type="entry name" value="TOG"/>
    <property type="match status" value="1"/>
</dbReference>
<dbReference type="InterPro" id="IPR011989">
    <property type="entry name" value="ARM-like"/>
</dbReference>